<evidence type="ECO:0000256" key="8">
    <source>
        <dbReference type="ARBA" id="ARBA00032437"/>
    </source>
</evidence>
<dbReference type="GO" id="GO:0005789">
    <property type="term" value="C:endoplasmic reticulum membrane"/>
    <property type="evidence" value="ECO:0007669"/>
    <property type="project" value="UniProtKB-SubCell"/>
</dbReference>
<evidence type="ECO:0000256" key="1">
    <source>
        <dbReference type="ARBA" id="ARBA00004477"/>
    </source>
</evidence>
<evidence type="ECO:0000256" key="2">
    <source>
        <dbReference type="ARBA" id="ARBA00010799"/>
    </source>
</evidence>
<evidence type="ECO:0000313" key="14">
    <source>
        <dbReference type="Proteomes" id="UP001107558"/>
    </source>
</evidence>
<gene>
    <name evidence="13" type="ORF">PVAND_015782</name>
</gene>
<evidence type="ECO:0000313" key="13">
    <source>
        <dbReference type="EMBL" id="KAG5667813.1"/>
    </source>
</evidence>
<dbReference type="Proteomes" id="UP001107558">
    <property type="component" value="Chromosome 4"/>
</dbReference>
<keyword evidence="10" id="KW-0175">Coiled coil</keyword>
<dbReference type="GO" id="GO:0043529">
    <property type="term" value="C:GET complex"/>
    <property type="evidence" value="ECO:0007669"/>
    <property type="project" value="TreeGrafter"/>
</dbReference>
<dbReference type="InterPro" id="IPR028945">
    <property type="entry name" value="Get1"/>
</dbReference>
<evidence type="ECO:0000256" key="4">
    <source>
        <dbReference type="ARBA" id="ARBA00022692"/>
    </source>
</evidence>
<evidence type="ECO:0000256" key="10">
    <source>
        <dbReference type="SAM" id="Coils"/>
    </source>
</evidence>
<evidence type="ECO:0000256" key="9">
    <source>
        <dbReference type="ARBA" id="ARBA00033006"/>
    </source>
</evidence>
<dbReference type="PANTHER" id="PTHR42650">
    <property type="entry name" value="TAIL-ANCHORED PROTEIN INSERTION RECEPTOR WRB"/>
    <property type="match status" value="1"/>
</dbReference>
<reference evidence="13" key="1">
    <citation type="submission" date="2021-03" db="EMBL/GenBank/DDBJ databases">
        <title>Chromosome level genome of the anhydrobiotic midge Polypedilum vanderplanki.</title>
        <authorList>
            <person name="Yoshida Y."/>
            <person name="Kikawada T."/>
            <person name="Gusev O."/>
        </authorList>
    </citation>
    <scope>NUCLEOTIDE SEQUENCE</scope>
    <source>
        <strain evidence="13">NIAS01</strain>
        <tissue evidence="13">Whole body or cell culture</tissue>
    </source>
</reference>
<protein>
    <recommendedName>
        <fullName evidence="3">Guided entry of tail-anchored proteins factor 1</fullName>
    </recommendedName>
    <alternativeName>
        <fullName evidence="8">Tail-anchored protein insertion receptor WRB</fullName>
    </alternativeName>
    <alternativeName>
        <fullName evidence="9">Tryptophan-rich basic protein</fullName>
    </alternativeName>
</protein>
<keyword evidence="12" id="KW-0732">Signal</keyword>
<dbReference type="InterPro" id="IPR029012">
    <property type="entry name" value="Helix_hairpin_bin_sf"/>
</dbReference>
<dbReference type="OrthoDB" id="69461at2759"/>
<evidence type="ECO:0000256" key="5">
    <source>
        <dbReference type="ARBA" id="ARBA00022824"/>
    </source>
</evidence>
<dbReference type="GO" id="GO:0071816">
    <property type="term" value="P:tail-anchored membrane protein insertion into ER membrane"/>
    <property type="evidence" value="ECO:0007669"/>
    <property type="project" value="InterPro"/>
</dbReference>
<evidence type="ECO:0000256" key="3">
    <source>
        <dbReference type="ARBA" id="ARBA00017951"/>
    </source>
</evidence>
<dbReference type="EMBL" id="JADBJN010000004">
    <property type="protein sequence ID" value="KAG5667813.1"/>
    <property type="molecule type" value="Genomic_DNA"/>
</dbReference>
<dbReference type="AlphaFoldDB" id="A0A9J6BDI9"/>
<dbReference type="Pfam" id="PF04420">
    <property type="entry name" value="CHD5"/>
    <property type="match status" value="1"/>
</dbReference>
<evidence type="ECO:0000256" key="12">
    <source>
        <dbReference type="SAM" id="SignalP"/>
    </source>
</evidence>
<keyword evidence="5" id="KW-0256">Endoplasmic reticulum</keyword>
<evidence type="ECO:0000256" key="6">
    <source>
        <dbReference type="ARBA" id="ARBA00022989"/>
    </source>
</evidence>
<evidence type="ECO:0000256" key="11">
    <source>
        <dbReference type="SAM" id="Phobius"/>
    </source>
</evidence>
<accession>A0A9J6BDI9</accession>
<keyword evidence="14" id="KW-1185">Reference proteome</keyword>
<comment type="similarity">
    <text evidence="2">Belongs to the WRB/GET1 family.</text>
</comment>
<dbReference type="Gene3D" id="1.10.287.660">
    <property type="entry name" value="Helix hairpin bin"/>
    <property type="match status" value="1"/>
</dbReference>
<evidence type="ECO:0000256" key="7">
    <source>
        <dbReference type="ARBA" id="ARBA00023136"/>
    </source>
</evidence>
<organism evidence="13 14">
    <name type="scientific">Polypedilum vanderplanki</name>
    <name type="common">Sleeping chironomid midge</name>
    <dbReference type="NCBI Taxonomy" id="319348"/>
    <lineage>
        <taxon>Eukaryota</taxon>
        <taxon>Metazoa</taxon>
        <taxon>Ecdysozoa</taxon>
        <taxon>Arthropoda</taxon>
        <taxon>Hexapoda</taxon>
        <taxon>Insecta</taxon>
        <taxon>Pterygota</taxon>
        <taxon>Neoptera</taxon>
        <taxon>Endopterygota</taxon>
        <taxon>Diptera</taxon>
        <taxon>Nematocera</taxon>
        <taxon>Chironomoidea</taxon>
        <taxon>Chironomidae</taxon>
        <taxon>Chironominae</taxon>
        <taxon>Polypedilum</taxon>
        <taxon>Polypedilum</taxon>
    </lineage>
</organism>
<feature type="coiled-coil region" evidence="10">
    <location>
        <begin position="35"/>
        <end position="81"/>
    </location>
</feature>
<feature type="chain" id="PRO_5039950904" description="Guided entry of tail-anchored proteins factor 1" evidence="12">
    <location>
        <begin position="23"/>
        <end position="163"/>
    </location>
</feature>
<dbReference type="GO" id="GO:0043495">
    <property type="term" value="F:protein-membrane adaptor activity"/>
    <property type="evidence" value="ECO:0007669"/>
    <property type="project" value="TreeGrafter"/>
</dbReference>
<name>A0A9J6BDI9_POLVA</name>
<sequence>MHLIFIVSILTFLIAFLKQILAPIESFFLGDTEQVKTLKNEFKNLKLQLQQTSMKDNYIEYVKLERKINKIEAEIVSKTNDRQNQVYFIKYGLNYGIKFLLGFILFIITIMRRNEAVIVFSDRFNFSPFSSIISFPCKLENSISMPFWAFVNNYVFRSLAGKF</sequence>
<keyword evidence="4 11" id="KW-0812">Transmembrane</keyword>
<comment type="subcellular location">
    <subcellularLocation>
        <location evidence="1">Endoplasmic reticulum membrane</location>
        <topology evidence="1">Multi-pass membrane protein</topology>
    </subcellularLocation>
</comment>
<keyword evidence="6 11" id="KW-1133">Transmembrane helix</keyword>
<proteinExistence type="inferred from homology"/>
<feature type="signal peptide" evidence="12">
    <location>
        <begin position="1"/>
        <end position="22"/>
    </location>
</feature>
<dbReference type="PANTHER" id="PTHR42650:SF1">
    <property type="entry name" value="GUIDED ENTRY OF TAIL-ANCHORED PROTEINS FACTOR 1"/>
    <property type="match status" value="1"/>
</dbReference>
<keyword evidence="7 11" id="KW-0472">Membrane</keyword>
<comment type="caution">
    <text evidence="13">The sequence shown here is derived from an EMBL/GenBank/DDBJ whole genome shotgun (WGS) entry which is preliminary data.</text>
</comment>
<feature type="transmembrane region" description="Helical" evidence="11">
    <location>
        <begin position="92"/>
        <end position="111"/>
    </location>
</feature>